<evidence type="ECO:0000313" key="1">
    <source>
        <dbReference type="EMBL" id="CAF4913834.1"/>
    </source>
</evidence>
<organism evidence="1 2">
    <name type="scientific">Pieris macdunnoughi</name>
    <dbReference type="NCBI Taxonomy" id="345717"/>
    <lineage>
        <taxon>Eukaryota</taxon>
        <taxon>Metazoa</taxon>
        <taxon>Ecdysozoa</taxon>
        <taxon>Arthropoda</taxon>
        <taxon>Hexapoda</taxon>
        <taxon>Insecta</taxon>
        <taxon>Pterygota</taxon>
        <taxon>Neoptera</taxon>
        <taxon>Endopterygota</taxon>
        <taxon>Lepidoptera</taxon>
        <taxon>Glossata</taxon>
        <taxon>Ditrysia</taxon>
        <taxon>Papilionoidea</taxon>
        <taxon>Pieridae</taxon>
        <taxon>Pierinae</taxon>
        <taxon>Pieris</taxon>
    </lineage>
</organism>
<comment type="caution">
    <text evidence="1">The sequence shown here is derived from an EMBL/GenBank/DDBJ whole genome shotgun (WGS) entry which is preliminary data.</text>
</comment>
<accession>A0A821VTA5</accession>
<dbReference type="OrthoDB" id="7476844at2759"/>
<dbReference type="EMBL" id="CAJOBZ010000047">
    <property type="protein sequence ID" value="CAF4913834.1"/>
    <property type="molecule type" value="Genomic_DNA"/>
</dbReference>
<sequence length="168" mass="19759">MFKLSFISQISDLPRSAVTWCERDKAQINNYRDLCNIYLKGVDFPQELASCCHRSCALPEHKLILDKLYQTIVNILSEAAVSTQVIKPRKCRQNKLYGWNRQVREARLEARLRFKSWLFNNRPSSGAVYEQMCLSRKVFKSRLKLAQNNQEQIKMDLIAEQRDNKNFV</sequence>
<dbReference type="Proteomes" id="UP000663880">
    <property type="component" value="Unassembled WGS sequence"/>
</dbReference>
<keyword evidence="2" id="KW-1185">Reference proteome</keyword>
<reference evidence="1" key="1">
    <citation type="submission" date="2021-02" db="EMBL/GenBank/DDBJ databases">
        <authorList>
            <person name="Steward A R."/>
        </authorList>
    </citation>
    <scope>NUCLEOTIDE SEQUENCE</scope>
</reference>
<gene>
    <name evidence="1" type="ORF">PMACD_LOCUS12385</name>
</gene>
<protein>
    <submittedName>
        <fullName evidence="1">Uncharacterized protein</fullName>
    </submittedName>
</protein>
<proteinExistence type="predicted"/>
<name>A0A821VTA5_9NEOP</name>
<evidence type="ECO:0000313" key="2">
    <source>
        <dbReference type="Proteomes" id="UP000663880"/>
    </source>
</evidence>
<dbReference type="AlphaFoldDB" id="A0A821VTA5"/>